<feature type="transmembrane region" description="Helical" evidence="17">
    <location>
        <begin position="577"/>
        <end position="598"/>
    </location>
</feature>
<feature type="compositionally biased region" description="Polar residues" evidence="16">
    <location>
        <begin position="614"/>
        <end position="629"/>
    </location>
</feature>
<feature type="region of interest" description="Disordered" evidence="16">
    <location>
        <begin position="614"/>
        <end position="660"/>
    </location>
</feature>
<reference evidence="22" key="3">
    <citation type="journal article" date="2010" name="Genome Res.">
        <title>Population genomic sequencing of Coccidioides fungi reveals recent hybridization and transposon control.</title>
        <authorList>
            <person name="Neafsey D.E."/>
            <person name="Barker B.M."/>
            <person name="Sharpton T.J."/>
            <person name="Stajich J.E."/>
            <person name="Park D.J."/>
            <person name="Whiston E."/>
            <person name="Hung C.-Y."/>
            <person name="McMahan C."/>
            <person name="White J."/>
            <person name="Sykes S."/>
            <person name="Heiman D."/>
            <person name="Young S."/>
            <person name="Zeng Q."/>
            <person name="Abouelleil A."/>
            <person name="Aftuck L."/>
            <person name="Bessette D."/>
            <person name="Brown A."/>
            <person name="FitzGerald M."/>
            <person name="Lui A."/>
            <person name="Macdonald J.P."/>
            <person name="Priest M."/>
            <person name="Orbach M.J."/>
            <person name="Galgiani J.N."/>
            <person name="Kirkland T.N."/>
            <person name="Cole G.T."/>
            <person name="Birren B.W."/>
            <person name="Henn M.R."/>
            <person name="Taylor J.W."/>
            <person name="Rounsley S.D."/>
        </authorList>
    </citation>
    <scope>NUCLEOTIDE SEQUENCE [LARGE SCALE GENOMIC DNA]</scope>
    <source>
        <strain evidence="22">RMSCC 3488</strain>
    </source>
</reference>
<comment type="similarity">
    <text evidence="4 15">Belongs to the peptidase M28 family.</text>
</comment>
<evidence type="ECO:0000256" key="9">
    <source>
        <dbReference type="ARBA" id="ARBA00022801"/>
    </source>
</evidence>
<organism evidence="21 22">
    <name type="scientific">Coccidioides posadasii RMSCC 3488</name>
    <dbReference type="NCBI Taxonomy" id="454284"/>
    <lineage>
        <taxon>Eukaryota</taxon>
        <taxon>Fungi</taxon>
        <taxon>Dikarya</taxon>
        <taxon>Ascomycota</taxon>
        <taxon>Pezizomycotina</taxon>
        <taxon>Eurotiomycetes</taxon>
        <taxon>Eurotiomycetidae</taxon>
        <taxon>Onygenales</taxon>
        <taxon>Onygenaceae</taxon>
        <taxon>Coccidioides</taxon>
    </lineage>
</organism>
<dbReference type="FunFam" id="3.40.630.10:FF:000057">
    <property type="entry name" value="Vacuolar membrane protease"/>
    <property type="match status" value="1"/>
</dbReference>
<dbReference type="Pfam" id="PF22251">
    <property type="entry name" value="PFF1_TM"/>
    <property type="match status" value="1"/>
</dbReference>
<evidence type="ECO:0000256" key="2">
    <source>
        <dbReference type="ARBA" id="ARBA00003273"/>
    </source>
</evidence>
<dbReference type="GO" id="GO:0046872">
    <property type="term" value="F:metal ion binding"/>
    <property type="evidence" value="ECO:0007669"/>
    <property type="project" value="UniProtKB-KW"/>
</dbReference>
<keyword evidence="8 15" id="KW-0479">Metal-binding</keyword>
<evidence type="ECO:0000313" key="22">
    <source>
        <dbReference type="Proteomes" id="UP000054567"/>
    </source>
</evidence>
<feature type="transmembrane region" description="Helical" evidence="17">
    <location>
        <begin position="1004"/>
        <end position="1025"/>
    </location>
</feature>
<comment type="subcellular location">
    <subcellularLocation>
        <location evidence="3">Vacuole membrane</location>
        <topology evidence="3">Multi-pass membrane protein</topology>
    </subcellularLocation>
</comment>
<name>A0A0J6FUU6_COCPO</name>
<dbReference type="InterPro" id="IPR045175">
    <property type="entry name" value="M28_fam"/>
</dbReference>
<dbReference type="CDD" id="cd03875">
    <property type="entry name" value="M28_Fxna_like"/>
    <property type="match status" value="1"/>
</dbReference>
<evidence type="ECO:0000256" key="10">
    <source>
        <dbReference type="ARBA" id="ARBA00022833"/>
    </source>
</evidence>
<feature type="transmembrane region" description="Helical" evidence="17">
    <location>
        <begin position="771"/>
        <end position="792"/>
    </location>
</feature>
<dbReference type="Proteomes" id="UP000054567">
    <property type="component" value="Unassembled WGS sequence"/>
</dbReference>
<evidence type="ECO:0000256" key="12">
    <source>
        <dbReference type="ARBA" id="ARBA00023049"/>
    </source>
</evidence>
<evidence type="ECO:0000256" key="3">
    <source>
        <dbReference type="ARBA" id="ARBA00004128"/>
    </source>
</evidence>
<dbReference type="PANTHER" id="PTHR12147">
    <property type="entry name" value="METALLOPEPTIDASE M28 FAMILY MEMBER"/>
    <property type="match status" value="1"/>
</dbReference>
<evidence type="ECO:0000256" key="6">
    <source>
        <dbReference type="ARBA" id="ARBA00022670"/>
    </source>
</evidence>
<evidence type="ECO:0000256" key="7">
    <source>
        <dbReference type="ARBA" id="ARBA00022692"/>
    </source>
</evidence>
<feature type="transmembrane region" description="Helical" evidence="17">
    <location>
        <begin position="518"/>
        <end position="538"/>
    </location>
</feature>
<evidence type="ECO:0000313" key="21">
    <source>
        <dbReference type="EMBL" id="KMM73185.1"/>
    </source>
</evidence>
<evidence type="ECO:0000256" key="5">
    <source>
        <dbReference type="ARBA" id="ARBA00022554"/>
    </source>
</evidence>
<dbReference type="OrthoDB" id="10257471at2759"/>
<dbReference type="InterPro" id="IPR053976">
    <property type="entry name" value="PFF1_TM"/>
</dbReference>
<feature type="transmembrane region" description="Helical" evidence="17">
    <location>
        <begin position="432"/>
        <end position="454"/>
    </location>
</feature>
<evidence type="ECO:0000256" key="17">
    <source>
        <dbReference type="SAM" id="Phobius"/>
    </source>
</evidence>
<keyword evidence="13 17" id="KW-0472">Membrane</keyword>
<dbReference type="Pfam" id="PF04389">
    <property type="entry name" value="Peptidase_M28"/>
    <property type="match status" value="1"/>
</dbReference>
<dbReference type="SUPFAM" id="SSF53187">
    <property type="entry name" value="Zn-dependent exopeptidases"/>
    <property type="match status" value="1"/>
</dbReference>
<evidence type="ECO:0000256" key="4">
    <source>
        <dbReference type="ARBA" id="ARBA00010918"/>
    </source>
</evidence>
<dbReference type="InterPro" id="IPR048024">
    <property type="entry name" value="Fxna-like_M28_dom"/>
</dbReference>
<dbReference type="GO" id="GO:0006508">
    <property type="term" value="P:proteolysis"/>
    <property type="evidence" value="ECO:0007669"/>
    <property type="project" value="UniProtKB-KW"/>
</dbReference>
<proteinExistence type="inferred from homology"/>
<reference evidence="21 22" key="1">
    <citation type="submission" date="2007-06" db="EMBL/GenBank/DDBJ databases">
        <title>The Genome Sequence of Coccidioides posadasii RMSCC_3488.</title>
        <authorList>
            <consortium name="Coccidioides Genome Resources Consortium"/>
            <consortium name="The Broad Institute Genome Sequencing Platform"/>
            <person name="Henn M.R."/>
            <person name="Sykes S."/>
            <person name="Young S."/>
            <person name="Jaffe D."/>
            <person name="Berlin A."/>
            <person name="Alvarez P."/>
            <person name="Butler J."/>
            <person name="Gnerre S."/>
            <person name="Grabherr M."/>
            <person name="Mauceli E."/>
            <person name="Brockman W."/>
            <person name="Kodira C."/>
            <person name="Alvarado L."/>
            <person name="Zeng Q."/>
            <person name="Crawford M."/>
            <person name="Antoine C."/>
            <person name="Devon K."/>
            <person name="Galgiani J."/>
            <person name="Orsborn K."/>
            <person name="Lewis M.L."/>
            <person name="Nusbaum C."/>
            <person name="Galagan J."/>
            <person name="Birren B."/>
        </authorList>
    </citation>
    <scope>NUCLEOTIDE SEQUENCE [LARGE SCALE GENOMIC DNA]</scope>
    <source>
        <strain evidence="21 22">RMSCC 3488</strain>
    </source>
</reference>
<reference evidence="22" key="2">
    <citation type="journal article" date="2009" name="Genome Res.">
        <title>Comparative genomic analyses of the human fungal pathogens Coccidioides and their relatives.</title>
        <authorList>
            <person name="Sharpton T.J."/>
            <person name="Stajich J.E."/>
            <person name="Rounsley S.D."/>
            <person name="Gardner M.J."/>
            <person name="Wortman J.R."/>
            <person name="Jordar V.S."/>
            <person name="Maiti R."/>
            <person name="Kodira C.D."/>
            <person name="Neafsey D.E."/>
            <person name="Zeng Q."/>
            <person name="Hung C.-Y."/>
            <person name="McMahan C."/>
            <person name="Muszewska A."/>
            <person name="Grynberg M."/>
            <person name="Mandel M.A."/>
            <person name="Kellner E.M."/>
            <person name="Barker B.M."/>
            <person name="Galgiani J.N."/>
            <person name="Orbach M.J."/>
            <person name="Kirkland T.N."/>
            <person name="Cole G.T."/>
            <person name="Henn M.R."/>
            <person name="Birren B.W."/>
            <person name="Taylor J.W."/>
        </authorList>
    </citation>
    <scope>NUCLEOTIDE SEQUENCE [LARGE SCALE GENOMIC DNA]</scope>
    <source>
        <strain evidence="22">RMSCC 3488</strain>
    </source>
</reference>
<evidence type="ECO:0000256" key="13">
    <source>
        <dbReference type="ARBA" id="ARBA00023136"/>
    </source>
</evidence>
<keyword evidence="14" id="KW-0325">Glycoprotein</keyword>
<feature type="transmembrane region" description="Helical" evidence="17">
    <location>
        <begin position="550"/>
        <end position="571"/>
    </location>
</feature>
<dbReference type="GO" id="GO:0008235">
    <property type="term" value="F:metalloexopeptidase activity"/>
    <property type="evidence" value="ECO:0007669"/>
    <property type="project" value="InterPro"/>
</dbReference>
<evidence type="ECO:0000256" key="11">
    <source>
        <dbReference type="ARBA" id="ARBA00022989"/>
    </source>
</evidence>
<evidence type="ECO:0000256" key="14">
    <source>
        <dbReference type="ARBA" id="ARBA00023180"/>
    </source>
</evidence>
<evidence type="ECO:0000256" key="15">
    <source>
        <dbReference type="RuleBase" id="RU361240"/>
    </source>
</evidence>
<keyword evidence="10 15" id="KW-0862">Zinc</keyword>
<evidence type="ECO:0000259" key="19">
    <source>
        <dbReference type="Pfam" id="PF22250"/>
    </source>
</evidence>
<dbReference type="EMBL" id="DS268114">
    <property type="protein sequence ID" value="KMM73185.1"/>
    <property type="molecule type" value="Genomic_DNA"/>
</dbReference>
<evidence type="ECO:0000256" key="8">
    <source>
        <dbReference type="ARBA" id="ARBA00022723"/>
    </source>
</evidence>
<evidence type="ECO:0000256" key="16">
    <source>
        <dbReference type="SAM" id="MobiDB-lite"/>
    </source>
</evidence>
<dbReference type="PANTHER" id="PTHR12147:SF58">
    <property type="entry name" value="VACUOLAR MEMBRANE PROTEASE"/>
    <property type="match status" value="1"/>
</dbReference>
<keyword evidence="9 15" id="KW-0378">Hydrolase</keyword>
<dbReference type="InterPro" id="IPR007484">
    <property type="entry name" value="Peptidase_M28"/>
</dbReference>
<evidence type="ECO:0000259" key="18">
    <source>
        <dbReference type="Pfam" id="PF04389"/>
    </source>
</evidence>
<keyword evidence="11 17" id="KW-1133">Transmembrane helix</keyword>
<keyword evidence="6 15" id="KW-0645">Protease</keyword>
<feature type="domain" description="Peptidase M28" evidence="18">
    <location>
        <begin position="204"/>
        <end position="383"/>
    </location>
</feature>
<gene>
    <name evidence="21" type="ORF">CPAG_09474</name>
</gene>
<dbReference type="EC" id="3.4.-.-" evidence="15"/>
<feature type="transmembrane region" description="Helical" evidence="17">
    <location>
        <begin position="744"/>
        <end position="764"/>
    </location>
</feature>
<dbReference type="Gene3D" id="3.40.630.10">
    <property type="entry name" value="Zn peptidases"/>
    <property type="match status" value="1"/>
</dbReference>
<keyword evidence="7 17" id="KW-0812">Transmembrane</keyword>
<comment type="function">
    <text evidence="2">May be involved in vacuolar sorting and osmoregulation.</text>
</comment>
<dbReference type="AlphaFoldDB" id="A0A0J6FUU6"/>
<feature type="domain" description="Vacuolar membrane protease C-terminal" evidence="19">
    <location>
        <begin position="802"/>
        <end position="964"/>
    </location>
</feature>
<sequence length="1031" mass="114193">MRRSTDPRNLLVRRGPLLVDGESAISELDPGFFPTGDAPKMSSTTRRRFNLIAFTPGPVTVISSLVYLALLIPLLLVHTIVPSAPKSNPKGVDLSEAWNDLQHLTSGFHPYNSHRNDEIHQWLLQRVGHILDASRKAHEDDAMGSVAPDVFVFDDQQSNLTFSGGGVGNKPITGVYFEGKNIIVYIRGLEDDKENWWDSPGGKPKGKGGVLVNAHYDSVSTGFGATDDGVGVVSVLQLIKFFTSPGNLPRKGLVLLLNNGEEDYLNGARAYSQHPLSKYTHTFLNLEGAGAGGRAALFRTTDIEVTRFYKSSPHPFGSVLAADGFKMGLIRSETDYAVFKGVLGLRGLDVAFIEPRARYHTDQDDVRHTSIDSVWHMLSAAIATTKGLVSYTGSEFDGRAPGKGMVNSGVGTHGVWFDLFGSSFAVFRLHTLFAISVTLLVVCPIVLFVIGIILSKMDKMYLFSIHETIPETKEKVSVRGLRGLFRYPIILVVSSGILIGLSYLLAKVNPFIVHSSSYAVWSMMLSSWIFMTWFLSCIADFFRPSALHRAYTFTWQLLVMWVLLVISTVYVNQHDIAAGYFIVFYFAGTFLATLISYLELFALPNKTQYAREQSQYPSRLGSNRSSRILSPSADELPTGGDNNGEIYDGEEEPTESSSLLGRQRRTTFANYTRTGRDLASSESGTYEDHSETGVFGEEQKWSASLPTWTWVLQFLFVGPVVIMFIGQLGLFLTSAMNQVGADGVGLLVVYIAIAVFSVLLLIPLSPFIHRFTYHVPTFLLLVFIATLIYNLAAFPFSAENRLKIFFVQELNLDTGRNQVSLTGVDPYVQDIIRAIPSASKENISCDSELDSGRRKCSWPGLAPEVVQDEPTDRWLSFNISKPSSQETKDTPVLHARLHVFGKNTRACRVNFERPIRDYSLPGSALDDRMPHTLPQGISEIRLWSRTWENVWTVDVQWDAEDMDELHGRVVELAGVCAAVGGYLQVVGWSGGGQSWILKGLRKDITFLIGFWLISGWGGGVGYVSASIRTYF</sequence>
<feature type="domain" description="Vacuolar membrane protease transmembrane" evidence="20">
    <location>
        <begin position="485"/>
        <end position="775"/>
    </location>
</feature>
<feature type="transmembrane region" description="Helical" evidence="17">
    <location>
        <begin position="49"/>
        <end position="76"/>
    </location>
</feature>
<dbReference type="GO" id="GO:0005774">
    <property type="term" value="C:vacuolar membrane"/>
    <property type="evidence" value="ECO:0007669"/>
    <property type="project" value="UniProtKB-SubCell"/>
</dbReference>
<evidence type="ECO:0000259" key="20">
    <source>
        <dbReference type="Pfam" id="PF22251"/>
    </source>
</evidence>
<protein>
    <recommendedName>
        <fullName evidence="15">Peptide hydrolase</fullName>
        <ecNumber evidence="15">3.4.-.-</ecNumber>
    </recommendedName>
</protein>
<feature type="transmembrane region" description="Helical" evidence="17">
    <location>
        <begin position="484"/>
        <end position="506"/>
    </location>
</feature>
<evidence type="ECO:0000256" key="1">
    <source>
        <dbReference type="ARBA" id="ARBA00001947"/>
    </source>
</evidence>
<comment type="cofactor">
    <cofactor evidence="1">
        <name>Zn(2+)</name>
        <dbReference type="ChEBI" id="CHEBI:29105"/>
    </cofactor>
</comment>
<accession>A0A0J6FUU6</accession>
<dbReference type="InterPro" id="IPR053975">
    <property type="entry name" value="PFF1_C"/>
</dbReference>
<dbReference type="VEuPathDB" id="FungiDB:CPAG_09474"/>
<dbReference type="Pfam" id="PF22250">
    <property type="entry name" value="PFF1_C"/>
    <property type="match status" value="1"/>
</dbReference>
<feature type="transmembrane region" description="Helical" evidence="17">
    <location>
        <begin position="710"/>
        <end position="732"/>
    </location>
</feature>
<keyword evidence="12" id="KW-0482">Metalloprotease</keyword>
<keyword evidence="5" id="KW-0926">Vacuole</keyword>